<reference evidence="1 2" key="1">
    <citation type="submission" date="2018-06" db="EMBL/GenBank/DDBJ databases">
        <authorList>
            <consortium name="Pathogen Informatics"/>
            <person name="Doyle S."/>
        </authorList>
    </citation>
    <scope>NUCLEOTIDE SEQUENCE [LARGE SCALE GENOMIC DNA]</scope>
    <source>
        <strain evidence="1 2">NCTC13184</strain>
    </source>
</reference>
<proteinExistence type="predicted"/>
<dbReference type="Proteomes" id="UP000255082">
    <property type="component" value="Unassembled WGS sequence"/>
</dbReference>
<organism evidence="1 2">
    <name type="scientific">Nocardia africana</name>
    <dbReference type="NCBI Taxonomy" id="134964"/>
    <lineage>
        <taxon>Bacteria</taxon>
        <taxon>Bacillati</taxon>
        <taxon>Actinomycetota</taxon>
        <taxon>Actinomycetes</taxon>
        <taxon>Mycobacteriales</taxon>
        <taxon>Nocardiaceae</taxon>
        <taxon>Nocardia</taxon>
    </lineage>
</organism>
<dbReference type="AlphaFoldDB" id="A0A378WXL1"/>
<gene>
    <name evidence="1" type="ORF">NCTC13184_03878</name>
</gene>
<evidence type="ECO:0000313" key="2">
    <source>
        <dbReference type="Proteomes" id="UP000255082"/>
    </source>
</evidence>
<name>A0A378WXL1_9NOCA</name>
<protein>
    <submittedName>
        <fullName evidence="1">Uncharacterized protein</fullName>
    </submittedName>
</protein>
<evidence type="ECO:0000313" key="1">
    <source>
        <dbReference type="EMBL" id="SUA45355.1"/>
    </source>
</evidence>
<dbReference type="EMBL" id="UGRU01000001">
    <property type="protein sequence ID" value="SUA45355.1"/>
    <property type="molecule type" value="Genomic_DNA"/>
</dbReference>
<accession>A0A378WXL1</accession>
<sequence>MASAIRRVLPCDTETQTMIAFMRAPSLVRFDLDSLIVSTDVSLTMTPWRRSRWSGAMRSRW</sequence>